<dbReference type="InterPro" id="IPR053135">
    <property type="entry name" value="AKR2_Oxidoreductase"/>
</dbReference>
<organism evidence="2 3">
    <name type="scientific">Marispirochaeta aestuarii</name>
    <dbReference type="NCBI Taxonomy" id="1963862"/>
    <lineage>
        <taxon>Bacteria</taxon>
        <taxon>Pseudomonadati</taxon>
        <taxon>Spirochaetota</taxon>
        <taxon>Spirochaetia</taxon>
        <taxon>Spirochaetales</taxon>
        <taxon>Spirochaetaceae</taxon>
        <taxon>Marispirochaeta</taxon>
    </lineage>
</organism>
<dbReference type="AlphaFoldDB" id="A0A1Y1RXU7"/>
<feature type="domain" description="NADP-dependent oxidoreductase" evidence="1">
    <location>
        <begin position="52"/>
        <end position="298"/>
    </location>
</feature>
<dbReference type="PANTHER" id="PTHR43312">
    <property type="entry name" value="D-THREO-ALDOSE 1-DEHYDROGENASE"/>
    <property type="match status" value="1"/>
</dbReference>
<protein>
    <submittedName>
        <fullName evidence="2">NADP-dependent oxidoreductase</fullName>
    </submittedName>
</protein>
<dbReference type="SUPFAM" id="SSF51430">
    <property type="entry name" value="NAD(P)-linked oxidoreductase"/>
    <property type="match status" value="1"/>
</dbReference>
<reference evidence="2 3" key="1">
    <citation type="submission" date="2017-03" db="EMBL/GenBank/DDBJ databases">
        <title>Draft Genome sequence of Marispirochaeta sp. strain JC444.</title>
        <authorList>
            <person name="Shivani Y."/>
            <person name="Subhash Y."/>
            <person name="Sasikala C."/>
            <person name="Ramana C."/>
        </authorList>
    </citation>
    <scope>NUCLEOTIDE SEQUENCE [LARGE SCALE GENOMIC DNA]</scope>
    <source>
        <strain evidence="2 3">JC444</strain>
    </source>
</reference>
<keyword evidence="3" id="KW-1185">Reference proteome</keyword>
<dbReference type="OrthoDB" id="9773828at2"/>
<name>A0A1Y1RXU7_9SPIO</name>
<dbReference type="Gene3D" id="3.20.20.100">
    <property type="entry name" value="NADP-dependent oxidoreductase domain"/>
    <property type="match status" value="1"/>
</dbReference>
<dbReference type="RefSeq" id="WP_083050646.1">
    <property type="nucleotide sequence ID" value="NZ_MWQY01000010.1"/>
</dbReference>
<proteinExistence type="predicted"/>
<accession>A0A1Y1RXU7</accession>
<dbReference type="EMBL" id="MWQY01000010">
    <property type="protein sequence ID" value="ORC35149.1"/>
    <property type="molecule type" value="Genomic_DNA"/>
</dbReference>
<gene>
    <name evidence="2" type="ORF">B4O97_10485</name>
</gene>
<evidence type="ECO:0000313" key="3">
    <source>
        <dbReference type="Proteomes" id="UP000192343"/>
    </source>
</evidence>
<dbReference type="InterPro" id="IPR023210">
    <property type="entry name" value="NADP_OxRdtase_dom"/>
</dbReference>
<evidence type="ECO:0000259" key="1">
    <source>
        <dbReference type="Pfam" id="PF00248"/>
    </source>
</evidence>
<dbReference type="PANTHER" id="PTHR43312:SF1">
    <property type="entry name" value="NADP-DEPENDENT OXIDOREDUCTASE DOMAIN-CONTAINING PROTEIN"/>
    <property type="match status" value="1"/>
</dbReference>
<dbReference type="Pfam" id="PF00248">
    <property type="entry name" value="Aldo_ket_red"/>
    <property type="match status" value="1"/>
</dbReference>
<evidence type="ECO:0000313" key="2">
    <source>
        <dbReference type="EMBL" id="ORC35149.1"/>
    </source>
</evidence>
<dbReference type="InterPro" id="IPR036812">
    <property type="entry name" value="NAD(P)_OxRdtase_dom_sf"/>
</dbReference>
<comment type="caution">
    <text evidence="2">The sequence shown here is derived from an EMBL/GenBank/DDBJ whole genome shotgun (WGS) entry which is preliminary data.</text>
</comment>
<dbReference type="Proteomes" id="UP000192343">
    <property type="component" value="Unassembled WGS sequence"/>
</dbReference>
<dbReference type="STRING" id="1963862.B4O97_10485"/>
<sequence>MKYRRLGRTEAEVSVLSLGGHEYLPNKKSRGFNEDFTKAITPGYIFEGFGGEDRKKILKTAFENGINFLDVTHDSEKEALGRNLKEIVPPFPVYVQTRPEGFVYTYDKNNERMAKYEELKKEVLRILKLLGRERIEFFNFAFMKEALDNDPDYIQKINCNIEALKREGLIQYACADTFSGEYTYLQQIENGSFDTIYMNFNFGDYGAIEKVLPRVREKGLGFISREAFMKGALFEMAREAGITDKEVLAQAALKWCLSFNEVTTVVYGTGNVEHLKSAVRIVDEPYLSENETSLIEAVKATALFKEFEKKKTEEFFQ</sequence>